<evidence type="ECO:0000313" key="2">
    <source>
        <dbReference type="Proteomes" id="UP000032534"/>
    </source>
</evidence>
<keyword evidence="1" id="KW-0670">Pyruvate</keyword>
<dbReference type="PANTHER" id="PTHR42905:SF16">
    <property type="entry name" value="CARBOXYPHOSPHONOENOLPYRUVATE PHOSPHONOMUTASE-LIKE PROTEIN (AFU_ORTHOLOGUE AFUA_5G07230)"/>
    <property type="match status" value="1"/>
</dbReference>
<dbReference type="Proteomes" id="UP000032534">
    <property type="component" value="Unassembled WGS sequence"/>
</dbReference>
<dbReference type="EMBL" id="JTHP01000051">
    <property type="protein sequence ID" value="KJD43709.1"/>
    <property type="molecule type" value="Genomic_DNA"/>
</dbReference>
<name>A0A0D7WXJ1_9BACL</name>
<dbReference type="PANTHER" id="PTHR42905">
    <property type="entry name" value="PHOSPHOENOLPYRUVATE CARBOXYLASE"/>
    <property type="match status" value="1"/>
</dbReference>
<dbReference type="Pfam" id="PF13714">
    <property type="entry name" value="PEP_mutase"/>
    <property type="match status" value="1"/>
</dbReference>
<accession>A0A0D7WXJ1</accession>
<dbReference type="RefSeq" id="WP_044648015.1">
    <property type="nucleotide sequence ID" value="NZ_JTHP01000051.1"/>
</dbReference>
<keyword evidence="2" id="KW-1185">Reference proteome</keyword>
<dbReference type="Gene3D" id="3.20.20.60">
    <property type="entry name" value="Phosphoenolpyruvate-binding domains"/>
    <property type="match status" value="1"/>
</dbReference>
<gene>
    <name evidence="1" type="ORF">QD47_21330</name>
</gene>
<reference evidence="1 2" key="1">
    <citation type="submission" date="2014-11" db="EMBL/GenBank/DDBJ databases">
        <title>Draft Genome Sequences of Paenibacillus polymyxa NRRL B-30509 and Paenibacillus terrae NRRL B-30644, Strains from a Poultry Environment that Produce Tridecaptin A and Paenicidins.</title>
        <authorList>
            <person name="van Belkum M.J."/>
            <person name="Lohans C.T."/>
            <person name="Vederas J.C."/>
        </authorList>
    </citation>
    <scope>NUCLEOTIDE SEQUENCE [LARGE SCALE GENOMIC DNA]</scope>
    <source>
        <strain evidence="1 2">NRRL B-30644</strain>
    </source>
</reference>
<dbReference type="InterPro" id="IPR040442">
    <property type="entry name" value="Pyrv_kinase-like_dom_sf"/>
</dbReference>
<dbReference type="AlphaFoldDB" id="A0A0D7WXJ1"/>
<dbReference type="PATRIC" id="fig|159743.3.peg.4740"/>
<proteinExistence type="predicted"/>
<dbReference type="SUPFAM" id="SSF51621">
    <property type="entry name" value="Phosphoenolpyruvate/pyruvate domain"/>
    <property type="match status" value="1"/>
</dbReference>
<sequence length="255" mass="27961">MNKIQQFKALHTSEELLFLGNAWDLLSAVALEKAGFQAIGTTSWGIANTLGLSDGELIDFDQHIRIIQTIADHVQIPVSADIEAGYGEDTATIVEHVLRTADVGVAGINIEDSLKQQKGLREVVLHSNLLSKIRAALDAHGFNDFFINARTDTYLQKDTPLLETIERANAYVESGASGIFVPGLKVDDEIREVVYQVHAPLNLLSLPGLTNVSKLQQLGVKRFSFGNAFSDHIMVALQKNAEQLIELQDTSHLYG</sequence>
<dbReference type="InterPro" id="IPR015813">
    <property type="entry name" value="Pyrv/PenolPyrv_kinase-like_dom"/>
</dbReference>
<dbReference type="InterPro" id="IPR039556">
    <property type="entry name" value="ICL/PEPM"/>
</dbReference>
<dbReference type="OrthoDB" id="9780430at2"/>
<dbReference type="CDD" id="cd00377">
    <property type="entry name" value="ICL_PEPM"/>
    <property type="match status" value="1"/>
</dbReference>
<dbReference type="GO" id="GO:0003824">
    <property type="term" value="F:catalytic activity"/>
    <property type="evidence" value="ECO:0007669"/>
    <property type="project" value="InterPro"/>
</dbReference>
<protein>
    <submittedName>
        <fullName evidence="1">Carboxyphosphonoenolpyruvate phosphonomutase</fullName>
    </submittedName>
</protein>
<comment type="caution">
    <text evidence="1">The sequence shown here is derived from an EMBL/GenBank/DDBJ whole genome shotgun (WGS) entry which is preliminary data.</text>
</comment>
<evidence type="ECO:0000313" key="1">
    <source>
        <dbReference type="EMBL" id="KJD43709.1"/>
    </source>
</evidence>
<organism evidence="1 2">
    <name type="scientific">Paenibacillus terrae</name>
    <dbReference type="NCBI Taxonomy" id="159743"/>
    <lineage>
        <taxon>Bacteria</taxon>
        <taxon>Bacillati</taxon>
        <taxon>Bacillota</taxon>
        <taxon>Bacilli</taxon>
        <taxon>Bacillales</taxon>
        <taxon>Paenibacillaceae</taxon>
        <taxon>Paenibacillus</taxon>
    </lineage>
</organism>